<evidence type="ECO:0000313" key="2">
    <source>
        <dbReference type="Proteomes" id="UP000005237"/>
    </source>
</evidence>
<dbReference type="EnsemblMetazoa" id="CJA17973.1">
    <property type="protein sequence ID" value="CJA17973.1"/>
    <property type="gene ID" value="WBGene00137177"/>
</dbReference>
<protein>
    <submittedName>
        <fullName evidence="1">Uncharacterized protein</fullName>
    </submittedName>
</protein>
<name>A0A8R1E0Z2_CAEJA</name>
<organism evidence="1 2">
    <name type="scientific">Caenorhabditis japonica</name>
    <dbReference type="NCBI Taxonomy" id="281687"/>
    <lineage>
        <taxon>Eukaryota</taxon>
        <taxon>Metazoa</taxon>
        <taxon>Ecdysozoa</taxon>
        <taxon>Nematoda</taxon>
        <taxon>Chromadorea</taxon>
        <taxon>Rhabditida</taxon>
        <taxon>Rhabditina</taxon>
        <taxon>Rhabditomorpha</taxon>
        <taxon>Rhabditoidea</taxon>
        <taxon>Rhabditidae</taxon>
        <taxon>Peloderinae</taxon>
        <taxon>Caenorhabditis</taxon>
    </lineage>
</organism>
<keyword evidence="2" id="KW-1185">Reference proteome</keyword>
<reference evidence="2" key="1">
    <citation type="submission" date="2010-08" db="EMBL/GenBank/DDBJ databases">
        <authorList>
            <consortium name="Caenorhabditis japonica Sequencing Consortium"/>
            <person name="Wilson R.K."/>
        </authorList>
    </citation>
    <scope>NUCLEOTIDE SEQUENCE [LARGE SCALE GENOMIC DNA]</scope>
    <source>
        <strain evidence="2">DF5081</strain>
    </source>
</reference>
<accession>A0A8R1E0Z2</accession>
<dbReference type="AlphaFoldDB" id="A0A8R1E0Z2"/>
<dbReference type="Proteomes" id="UP000005237">
    <property type="component" value="Unassembled WGS sequence"/>
</dbReference>
<sequence length="184" mass="20181">MVLLRHLDVDRIPQLARLHEPAAPRGQANSAAPFRAKLVSARVRISIVQPEQRPVNQSGRYRAGTDKYCGSPRVQQRLRGSGAKNVGGQVDGPEDHVRRVYTGDSDFVLQSGAVQRLSICPTNSVRAAAQVLQRAAQILQNDAWRTRTGSLPGDIVAEQRDGQVFRGCAVLEHHPAMLLSEHVQ</sequence>
<evidence type="ECO:0000313" key="1">
    <source>
        <dbReference type="EnsemblMetazoa" id="CJA17973.1"/>
    </source>
</evidence>
<reference evidence="1" key="2">
    <citation type="submission" date="2022-06" db="UniProtKB">
        <authorList>
            <consortium name="EnsemblMetazoa"/>
        </authorList>
    </citation>
    <scope>IDENTIFICATION</scope>
    <source>
        <strain evidence="1">DF5081</strain>
    </source>
</reference>
<proteinExistence type="predicted"/>